<protein>
    <submittedName>
        <fullName evidence="2">Uncharacterized protein</fullName>
    </submittedName>
</protein>
<accession>A0ABN2R5K9</accession>
<reference evidence="2 3" key="1">
    <citation type="journal article" date="2019" name="Int. J. Syst. Evol. Microbiol.">
        <title>The Global Catalogue of Microorganisms (GCM) 10K type strain sequencing project: providing services to taxonomists for standard genome sequencing and annotation.</title>
        <authorList>
            <consortium name="The Broad Institute Genomics Platform"/>
            <consortium name="The Broad Institute Genome Sequencing Center for Infectious Disease"/>
            <person name="Wu L."/>
            <person name="Ma J."/>
        </authorList>
    </citation>
    <scope>NUCLEOTIDE SEQUENCE [LARGE SCALE GENOMIC DNA]</scope>
    <source>
        <strain evidence="2 3">JCM 15309</strain>
    </source>
</reference>
<evidence type="ECO:0000313" key="3">
    <source>
        <dbReference type="Proteomes" id="UP001500571"/>
    </source>
</evidence>
<feature type="region of interest" description="Disordered" evidence="1">
    <location>
        <begin position="36"/>
        <end position="63"/>
    </location>
</feature>
<comment type="caution">
    <text evidence="2">The sequence shown here is derived from an EMBL/GenBank/DDBJ whole genome shotgun (WGS) entry which is preliminary data.</text>
</comment>
<name>A0ABN2R5K9_9ACTN</name>
<dbReference type="EMBL" id="BAAAPB010000002">
    <property type="protein sequence ID" value="GAA1963762.1"/>
    <property type="molecule type" value="Genomic_DNA"/>
</dbReference>
<proteinExistence type="predicted"/>
<evidence type="ECO:0000313" key="2">
    <source>
        <dbReference type="EMBL" id="GAA1963762.1"/>
    </source>
</evidence>
<dbReference type="Proteomes" id="UP001500571">
    <property type="component" value="Unassembled WGS sequence"/>
</dbReference>
<sequence length="63" mass="6552">MALRRARVWDEVDQRRAAADSACGSGSRLSVIRDWGMDGSGGGVGTPMGTTLGRETRSVVTGA</sequence>
<organism evidence="2 3">
    <name type="scientific">Nocardioides panacihumi</name>
    <dbReference type="NCBI Taxonomy" id="400774"/>
    <lineage>
        <taxon>Bacteria</taxon>
        <taxon>Bacillati</taxon>
        <taxon>Actinomycetota</taxon>
        <taxon>Actinomycetes</taxon>
        <taxon>Propionibacteriales</taxon>
        <taxon>Nocardioidaceae</taxon>
        <taxon>Nocardioides</taxon>
    </lineage>
</organism>
<evidence type="ECO:0000256" key="1">
    <source>
        <dbReference type="SAM" id="MobiDB-lite"/>
    </source>
</evidence>
<gene>
    <name evidence="2" type="ORF">GCM10009798_24800</name>
</gene>
<keyword evidence="3" id="KW-1185">Reference proteome</keyword>